<dbReference type="GO" id="GO:0071111">
    <property type="term" value="F:cyclic-guanylate-specific phosphodiesterase activity"/>
    <property type="evidence" value="ECO:0007669"/>
    <property type="project" value="InterPro"/>
</dbReference>
<keyword evidence="3" id="KW-1185">Reference proteome</keyword>
<dbReference type="OrthoDB" id="23692at2"/>
<dbReference type="KEGG" id="geh:HYN69_16070"/>
<dbReference type="PROSITE" id="PS50883">
    <property type="entry name" value="EAL"/>
    <property type="match status" value="1"/>
</dbReference>
<dbReference type="InterPro" id="IPR050706">
    <property type="entry name" value="Cyclic-di-GMP_PDE-like"/>
</dbReference>
<dbReference type="SUPFAM" id="SSF141868">
    <property type="entry name" value="EAL domain-like"/>
    <property type="match status" value="1"/>
</dbReference>
<dbReference type="Proteomes" id="UP000244496">
    <property type="component" value="Chromosome"/>
</dbReference>
<dbReference type="PANTHER" id="PTHR33121:SF79">
    <property type="entry name" value="CYCLIC DI-GMP PHOSPHODIESTERASE PDED-RELATED"/>
    <property type="match status" value="1"/>
</dbReference>
<dbReference type="Pfam" id="PF00563">
    <property type="entry name" value="EAL"/>
    <property type="match status" value="1"/>
</dbReference>
<reference evidence="2 3" key="1">
    <citation type="submission" date="2018-04" db="EMBL/GenBank/DDBJ databases">
        <title>Genome sequencing of Gemmobacter.</title>
        <authorList>
            <person name="Yi H."/>
            <person name="Baek M.-G."/>
        </authorList>
    </citation>
    <scope>NUCLEOTIDE SEQUENCE [LARGE SCALE GENOMIC DNA]</scope>
    <source>
        <strain evidence="2 3">HYN0069</strain>
    </source>
</reference>
<evidence type="ECO:0000313" key="2">
    <source>
        <dbReference type="EMBL" id="AWB49818.1"/>
    </source>
</evidence>
<evidence type="ECO:0000313" key="3">
    <source>
        <dbReference type="Proteomes" id="UP000244496"/>
    </source>
</evidence>
<gene>
    <name evidence="2" type="ORF">HYN69_16070</name>
</gene>
<dbReference type="RefSeq" id="WP_108436635.1">
    <property type="nucleotide sequence ID" value="NZ_CP028918.1"/>
</dbReference>
<dbReference type="AlphaFoldDB" id="A0A2S0UPS2"/>
<organism evidence="2 3">
    <name type="scientific">Paragemmobacter aquarius</name>
    <dbReference type="NCBI Taxonomy" id="2169400"/>
    <lineage>
        <taxon>Bacteria</taxon>
        <taxon>Pseudomonadati</taxon>
        <taxon>Pseudomonadota</taxon>
        <taxon>Alphaproteobacteria</taxon>
        <taxon>Rhodobacterales</taxon>
        <taxon>Paracoccaceae</taxon>
        <taxon>Paragemmobacter</taxon>
    </lineage>
</organism>
<proteinExistence type="predicted"/>
<sequence length="273" mass="29785">MKMDKPGGISGESPLSWAVAENDRHVLAMVADAVKDRRLRLAYQPVVVAANPGRNGFHEGLMRVLDPTGRVIPAREFMGVVETQELGREIDCAALAMGLDALRRHADLRLSINMSARSIGWPRWMRILQNGLLAAPDIGERLILEITESSAMTVPEVVAGFMSDLRRKQISFALDGFGAGQTALRHFREFSFDILKIDAQFTRGIATDADNQVLMAAFLSIARQFDMVCVAQGVEQAEDAAWLAALGVDCLQGYYFAAPSVLPGWEVAAKAAL</sequence>
<name>A0A2S0UPS2_9RHOB</name>
<dbReference type="CDD" id="cd01948">
    <property type="entry name" value="EAL"/>
    <property type="match status" value="1"/>
</dbReference>
<dbReference type="InterPro" id="IPR001633">
    <property type="entry name" value="EAL_dom"/>
</dbReference>
<dbReference type="InterPro" id="IPR035919">
    <property type="entry name" value="EAL_sf"/>
</dbReference>
<feature type="domain" description="EAL" evidence="1">
    <location>
        <begin position="23"/>
        <end position="273"/>
    </location>
</feature>
<evidence type="ECO:0000259" key="1">
    <source>
        <dbReference type="PROSITE" id="PS50883"/>
    </source>
</evidence>
<protein>
    <submittedName>
        <fullName evidence="2">EAL domain-containing protein</fullName>
    </submittedName>
</protein>
<dbReference type="EMBL" id="CP028918">
    <property type="protein sequence ID" value="AWB49818.1"/>
    <property type="molecule type" value="Genomic_DNA"/>
</dbReference>
<dbReference type="PANTHER" id="PTHR33121">
    <property type="entry name" value="CYCLIC DI-GMP PHOSPHODIESTERASE PDEF"/>
    <property type="match status" value="1"/>
</dbReference>
<dbReference type="Gene3D" id="3.20.20.450">
    <property type="entry name" value="EAL domain"/>
    <property type="match status" value="1"/>
</dbReference>
<dbReference type="SMART" id="SM00052">
    <property type="entry name" value="EAL"/>
    <property type="match status" value="1"/>
</dbReference>
<accession>A0A2S0UPS2</accession>